<feature type="transmembrane region" description="Helical" evidence="1">
    <location>
        <begin position="36"/>
        <end position="60"/>
    </location>
</feature>
<reference evidence="3 4" key="1">
    <citation type="submission" date="2018-10" db="EMBL/GenBank/DDBJ databases">
        <title>Fifty Aureobasidium pullulans genomes reveal a recombining polyextremotolerant generalist.</title>
        <authorList>
            <person name="Gostincar C."/>
            <person name="Turk M."/>
            <person name="Zajc J."/>
            <person name="Gunde-Cimerman N."/>
        </authorList>
    </citation>
    <scope>NUCLEOTIDE SEQUENCE [LARGE SCALE GENOMIC DNA]</scope>
    <source>
        <strain evidence="3 4">EXF-10659</strain>
    </source>
</reference>
<comment type="caution">
    <text evidence="3">The sequence shown here is derived from an EMBL/GenBank/DDBJ whole genome shotgun (WGS) entry which is preliminary data.</text>
</comment>
<protein>
    <recommendedName>
        <fullName evidence="2">DUF6536 domain-containing protein</fullName>
    </recommendedName>
</protein>
<evidence type="ECO:0000313" key="3">
    <source>
        <dbReference type="EMBL" id="THW72620.1"/>
    </source>
</evidence>
<keyword evidence="1" id="KW-0472">Membrane</keyword>
<dbReference type="PANTHER" id="PTHR35395:SF1">
    <property type="entry name" value="DUF6536 DOMAIN-CONTAINING PROTEIN"/>
    <property type="match status" value="1"/>
</dbReference>
<evidence type="ECO:0000313" key="4">
    <source>
        <dbReference type="Proteomes" id="UP000308802"/>
    </source>
</evidence>
<dbReference type="Pfam" id="PF20163">
    <property type="entry name" value="DUF6536"/>
    <property type="match status" value="1"/>
</dbReference>
<feature type="transmembrane region" description="Helical" evidence="1">
    <location>
        <begin position="621"/>
        <end position="643"/>
    </location>
</feature>
<evidence type="ECO:0000256" key="1">
    <source>
        <dbReference type="SAM" id="Phobius"/>
    </source>
</evidence>
<dbReference type="Proteomes" id="UP000308802">
    <property type="component" value="Unassembled WGS sequence"/>
</dbReference>
<organism evidence="3 4">
    <name type="scientific">Aureobasidium pullulans</name>
    <name type="common">Black yeast</name>
    <name type="synonym">Pullularia pullulans</name>
    <dbReference type="NCBI Taxonomy" id="5580"/>
    <lineage>
        <taxon>Eukaryota</taxon>
        <taxon>Fungi</taxon>
        <taxon>Dikarya</taxon>
        <taxon>Ascomycota</taxon>
        <taxon>Pezizomycotina</taxon>
        <taxon>Dothideomycetes</taxon>
        <taxon>Dothideomycetidae</taxon>
        <taxon>Dothideales</taxon>
        <taxon>Saccotheciaceae</taxon>
        <taxon>Aureobasidium</taxon>
    </lineage>
</organism>
<dbReference type="AlphaFoldDB" id="A0A4S9A141"/>
<feature type="transmembrane region" description="Helical" evidence="1">
    <location>
        <begin position="344"/>
        <end position="368"/>
    </location>
</feature>
<dbReference type="PANTHER" id="PTHR35395">
    <property type="entry name" value="DUF6536 DOMAIN-CONTAINING PROTEIN"/>
    <property type="match status" value="1"/>
</dbReference>
<feature type="transmembrane region" description="Helical" evidence="1">
    <location>
        <begin position="565"/>
        <end position="589"/>
    </location>
</feature>
<dbReference type="InterPro" id="IPR046623">
    <property type="entry name" value="DUF6536"/>
</dbReference>
<feature type="domain" description="DUF6536" evidence="2">
    <location>
        <begin position="34"/>
        <end position="185"/>
    </location>
</feature>
<proteinExistence type="predicted"/>
<name>A0A4S9A141_AURPU</name>
<evidence type="ECO:0000259" key="2">
    <source>
        <dbReference type="Pfam" id="PF20163"/>
    </source>
</evidence>
<sequence>MDSKLHTNFPLGSQQKINALDSLPERKSWFKSGWRVGATSAAALATLSLALNLIATVLIARHSKFTAGLSSIYTGNCKMVEKYDTWIHLAINVISTALLSGSNYCMQVLCAPNRKEVDDAHARKRYMDIGVPSLRNLTLIRKEKLLLWCLLGLSSLPLHLMYNSMFFGSLSTNDYNIHYVTEDFLTGAAYNRVAFPDKINGLDEDYMDTSAMQQRLQQNNGTWQKLSNAECISAYAVDTLSAHRDVVIVVEPRNTTRKGSMVSRDRYRFNFNSELEMDYYNPYDWICVDPMLAEKFIAQGWSLSYRCYQTIPQLKKIADQWSPRYYDARYCMSEMMEGKCSLNFSLAIAVVVMICNVVKIFCMSYVAWGIKDSPLITVGDAVASFLRRTDSTTRGACLIDGTYFQQHWRDDGDDDHGISSTEREYILGSEPMVLEGRSQRLKDAASKGRWFSMAGLLSAALIIVAGLLAYGIEHLKTSDRSMSALWAMGFGTVREESLIGGSGWHMPSVTAAVIVANLPQVMLSFLYLLFNGLLTAMLAAREWSHYAQERKPLRVSTPKGMQRSTYFLSLPYRFASPLLVLSGALHWLVSQSLFLASITTELRDGRTLAEDTVSTCGYSPIAMVLTLSVGCLMLVGIVGVGFWKVSADLPIVGSCSAAISAACHPPPGQDNAHLLPLQWGVIPRADGDEVSHCSFSAEEVEAPVVGAKYA</sequence>
<dbReference type="EMBL" id="QZAO01000217">
    <property type="protein sequence ID" value="THW72620.1"/>
    <property type="molecule type" value="Genomic_DNA"/>
</dbReference>
<keyword evidence="1" id="KW-0812">Transmembrane</keyword>
<feature type="transmembrane region" description="Helical" evidence="1">
    <location>
        <begin position="145"/>
        <end position="162"/>
    </location>
</feature>
<keyword evidence="1" id="KW-1133">Transmembrane helix</keyword>
<accession>A0A4S9A141</accession>
<feature type="transmembrane region" description="Helical" evidence="1">
    <location>
        <begin position="450"/>
        <end position="472"/>
    </location>
</feature>
<gene>
    <name evidence="3" type="ORF">D6D19_06354</name>
</gene>